<protein>
    <recommendedName>
        <fullName evidence="7">Kelch repeat-containing protein</fullName>
    </recommendedName>
</protein>
<evidence type="ECO:0008006" key="7">
    <source>
        <dbReference type="Google" id="ProtNLM"/>
    </source>
</evidence>
<dbReference type="InterPro" id="IPR015915">
    <property type="entry name" value="Kelch-typ_b-propeller"/>
</dbReference>
<keyword evidence="3" id="KW-0175">Coiled coil</keyword>
<reference evidence="6" key="1">
    <citation type="journal article" date="2023" name="Commun. Biol.">
        <title>Genome analysis of Parmales, the sister group of diatoms, reveals the evolutionary specialization of diatoms from phago-mixotrophs to photoautotrophs.</title>
        <authorList>
            <person name="Ban H."/>
            <person name="Sato S."/>
            <person name="Yoshikawa S."/>
            <person name="Yamada K."/>
            <person name="Nakamura Y."/>
            <person name="Ichinomiya M."/>
            <person name="Sato N."/>
            <person name="Blanc-Mathieu R."/>
            <person name="Endo H."/>
            <person name="Kuwata A."/>
            <person name="Ogata H."/>
        </authorList>
    </citation>
    <scope>NUCLEOTIDE SEQUENCE [LARGE SCALE GENOMIC DNA]</scope>
    <source>
        <strain evidence="6">NIES 3701</strain>
    </source>
</reference>
<evidence type="ECO:0000256" key="3">
    <source>
        <dbReference type="SAM" id="Coils"/>
    </source>
</evidence>
<dbReference type="Gene3D" id="2.120.10.80">
    <property type="entry name" value="Kelch-type beta propeller"/>
    <property type="match status" value="2"/>
</dbReference>
<gene>
    <name evidence="5" type="ORF">TrST_g7505</name>
</gene>
<feature type="region of interest" description="Disordered" evidence="4">
    <location>
        <begin position="90"/>
        <end position="112"/>
    </location>
</feature>
<dbReference type="SUPFAM" id="SSF117281">
    <property type="entry name" value="Kelch motif"/>
    <property type="match status" value="1"/>
</dbReference>
<keyword evidence="6" id="KW-1185">Reference proteome</keyword>
<feature type="region of interest" description="Disordered" evidence="4">
    <location>
        <begin position="1"/>
        <end position="26"/>
    </location>
</feature>
<feature type="coiled-coil region" evidence="3">
    <location>
        <begin position="609"/>
        <end position="675"/>
    </location>
</feature>
<organism evidence="5 6">
    <name type="scientific">Triparma strigata</name>
    <dbReference type="NCBI Taxonomy" id="1606541"/>
    <lineage>
        <taxon>Eukaryota</taxon>
        <taxon>Sar</taxon>
        <taxon>Stramenopiles</taxon>
        <taxon>Ochrophyta</taxon>
        <taxon>Bolidophyceae</taxon>
        <taxon>Parmales</taxon>
        <taxon>Triparmaceae</taxon>
        <taxon>Triparma</taxon>
    </lineage>
</organism>
<dbReference type="AlphaFoldDB" id="A0A9W7A752"/>
<accession>A0A9W7A752</accession>
<dbReference type="EMBL" id="BRXY01000112">
    <property type="protein sequence ID" value="GMH66869.1"/>
    <property type="molecule type" value="Genomic_DNA"/>
</dbReference>
<comment type="caution">
    <text evidence="5">The sequence shown here is derived from an EMBL/GenBank/DDBJ whole genome shotgun (WGS) entry which is preliminary data.</text>
</comment>
<evidence type="ECO:0000313" key="6">
    <source>
        <dbReference type="Proteomes" id="UP001165085"/>
    </source>
</evidence>
<keyword evidence="2" id="KW-0677">Repeat</keyword>
<dbReference type="Pfam" id="PF24681">
    <property type="entry name" value="Kelch_KLHDC2_KLHL20_DRC7"/>
    <property type="match status" value="2"/>
</dbReference>
<keyword evidence="1" id="KW-0880">Kelch repeat</keyword>
<proteinExistence type="predicted"/>
<feature type="compositionally biased region" description="Basic and acidic residues" evidence="4">
    <location>
        <begin position="1068"/>
        <end position="1083"/>
    </location>
</feature>
<dbReference type="PANTHER" id="PTHR46093">
    <property type="entry name" value="ACYL-COA-BINDING DOMAIN-CONTAINING PROTEIN 5"/>
    <property type="match status" value="1"/>
</dbReference>
<name>A0A9W7A752_9STRA</name>
<dbReference type="OrthoDB" id="10251809at2759"/>
<evidence type="ECO:0000256" key="2">
    <source>
        <dbReference type="ARBA" id="ARBA00022737"/>
    </source>
</evidence>
<evidence type="ECO:0000256" key="4">
    <source>
        <dbReference type="SAM" id="MobiDB-lite"/>
    </source>
</evidence>
<dbReference type="Proteomes" id="UP001165085">
    <property type="component" value="Unassembled WGS sequence"/>
</dbReference>
<evidence type="ECO:0000256" key="1">
    <source>
        <dbReference type="ARBA" id="ARBA00022441"/>
    </source>
</evidence>
<feature type="region of interest" description="Disordered" evidence="4">
    <location>
        <begin position="846"/>
        <end position="896"/>
    </location>
</feature>
<feature type="region of interest" description="Disordered" evidence="4">
    <location>
        <begin position="1068"/>
        <end position="1093"/>
    </location>
</feature>
<dbReference type="PANTHER" id="PTHR46093:SF3">
    <property type="entry name" value="ACYL-COA-BINDING DOMAIN-CONTAINING PROTEIN 4"/>
    <property type="match status" value="1"/>
</dbReference>
<feature type="compositionally biased region" description="Low complexity" evidence="4">
    <location>
        <begin position="1"/>
        <end position="23"/>
    </location>
</feature>
<sequence>MENPVPMAAAPPAAPGSPSSSVGERAVEGRAKILRWGNMPIDTFAPSSRHGHCSAIIGDGMYVFGGMENANRTNSTVVLDLKSKRWSRPMCDGTDRDTSEANANFGDTQVKPLPPPRTHCAHFIYGPHLYIHGGEGASLPPSERHNKDDHHLPETDDDLNAAFSNKKQFVEITVLSDARPPRTCMDDMWMLDTSKRPLSWELIPTALSPLPRKLHTTAIASHLGEAVVILFGGAPSGRKDPSNALYWVEAASLEGVGGKAKVAMWNRAAAKGAPPAPRYGHTCTRLTINKLAVFGGSGSNGELYNDIAILDTENFVWSIVGSWIGKEPAGRFGHAAFAVSSYDDRVDEQAYVGSHSTDVDSSSLIIFGGACLSSKEDAKSRKKFRRTKRRDGHVVYSHDLHAFDFATKEWRTVRSGVTHPNARYDMGLAISAEYGSSNLLGPADPHAPTLTGANLNPNIERDGGRYAVLWGGFNAVSVAGDVWAVSLEWENAGCGGDDPAEFELRGADFGSLVREGNGNRMIGSASEPTLLAGSASNQTLSSSASTVRFHPATKDAGTGAGAGAGAGAMGMSHSASAKDILIAEGVDVESIEKALINFKREKIIASKEAAEERQERIKLENIIKSLEDSLKELEEKKKEAEESAGDEATILRQRIETQERTIADLKMQVKEQQQLMLQMDMSRIEELGVLRHVKGARIEAMVDKGQDTVEEWRLVPIKMNIDTDVQVDVAELGEGGEITLAMVKAGEEELKEAHRKKELSTWVKDKKVVDGEEVVECGGVEGKELGFADHILANSPRKGVVSARSALASSRSSNRPLSVRIQEPGVGEEVVEEEVAEEVGAQVEGVKGGKGMDESVNPRSRTPPESETARLTVVPSYTGGQGEGLEGVGVDESSRPPTAETQIVNETNLSNPFSDAFTNLPEMECTLPPPELLATSRTGVSDMSDSILETGRLTTGIAAEGEDLLKFTYKQKATVDDSYLTAKPTKVKVAAVSTLQSTWRRRLAMSVYSSKLSEFEERKKLERLESMKADESEDEEYNALVDENEHLHIQNVKMTQTMERMMRELEQLKGKVKEEEDVVEGHGGHGGKKSRKK</sequence>
<evidence type="ECO:0000313" key="5">
    <source>
        <dbReference type="EMBL" id="GMH66869.1"/>
    </source>
</evidence>